<sequence length="135" mass="15343">MVYVTNRSTVEAKIKAMLPCGYLLFFPFHHYRPSFPPFLAATAAVSIARLICLHYTTATAIVSAPSFYVFLLLFESGRELHCRTAHLLLCTCSNIRTHRREQGRKEGSENILVFYSPVSVCRPSHRCIYAHPCSF</sequence>
<dbReference type="EMBL" id="HE573024">
    <property type="protein sequence ID" value="CCC49775.1"/>
    <property type="molecule type" value="Genomic_DNA"/>
</dbReference>
<feature type="transmembrane region" description="Helical" evidence="1">
    <location>
        <begin position="43"/>
        <end position="74"/>
    </location>
</feature>
<accession>G0U120</accession>
<evidence type="ECO:0000256" key="1">
    <source>
        <dbReference type="SAM" id="Phobius"/>
    </source>
</evidence>
<gene>
    <name evidence="2" type="ORF">TVY486_0803830</name>
</gene>
<organism evidence="2">
    <name type="scientific">Trypanosoma vivax (strain Y486)</name>
    <dbReference type="NCBI Taxonomy" id="1055687"/>
    <lineage>
        <taxon>Eukaryota</taxon>
        <taxon>Discoba</taxon>
        <taxon>Euglenozoa</taxon>
        <taxon>Kinetoplastea</taxon>
        <taxon>Metakinetoplastina</taxon>
        <taxon>Trypanosomatida</taxon>
        <taxon>Trypanosomatidae</taxon>
        <taxon>Trypanosoma</taxon>
        <taxon>Duttonella</taxon>
    </lineage>
</organism>
<keyword evidence="1" id="KW-1133">Transmembrane helix</keyword>
<name>G0U120_TRYVY</name>
<reference evidence="2" key="1">
    <citation type="journal article" date="2012" name="Proc. Natl. Acad. Sci. U.S.A.">
        <title>Antigenic diversity is generated by distinct evolutionary mechanisms in African trypanosome species.</title>
        <authorList>
            <person name="Jackson A.P."/>
            <person name="Berry A."/>
            <person name="Aslett M."/>
            <person name="Allison H.C."/>
            <person name="Burton P."/>
            <person name="Vavrova-Anderson J."/>
            <person name="Brown R."/>
            <person name="Browne H."/>
            <person name="Corton N."/>
            <person name="Hauser H."/>
            <person name="Gamble J."/>
            <person name="Gilderthorp R."/>
            <person name="Marcello L."/>
            <person name="McQuillan J."/>
            <person name="Otto T.D."/>
            <person name="Quail M.A."/>
            <person name="Sanders M.J."/>
            <person name="van Tonder A."/>
            <person name="Ginger M.L."/>
            <person name="Field M.C."/>
            <person name="Barry J.D."/>
            <person name="Hertz-Fowler C."/>
            <person name="Berriman M."/>
        </authorList>
    </citation>
    <scope>NUCLEOTIDE SEQUENCE</scope>
    <source>
        <strain evidence="2">Y486</strain>
    </source>
</reference>
<protein>
    <submittedName>
        <fullName evidence="2">Uncharacterized protein</fullName>
    </submittedName>
</protein>
<keyword evidence="1" id="KW-0472">Membrane</keyword>
<dbReference type="AlphaFoldDB" id="G0U120"/>
<proteinExistence type="predicted"/>
<dbReference type="VEuPathDB" id="TriTrypDB:TvY486_0803830"/>
<evidence type="ECO:0000313" key="2">
    <source>
        <dbReference type="EMBL" id="CCC49775.1"/>
    </source>
</evidence>
<keyword evidence="1" id="KW-0812">Transmembrane</keyword>